<feature type="domain" description="Histidine kinase" evidence="13">
    <location>
        <begin position="254"/>
        <end position="451"/>
    </location>
</feature>
<keyword evidence="7 15" id="KW-0418">Kinase</keyword>
<dbReference type="InterPro" id="IPR003594">
    <property type="entry name" value="HATPase_dom"/>
</dbReference>
<keyword evidence="5" id="KW-0808">Transferase</keyword>
<evidence type="ECO:0000256" key="10">
    <source>
        <dbReference type="ARBA" id="ARBA00023136"/>
    </source>
</evidence>
<accession>A0A5B8LGF5</accession>
<dbReference type="PRINTS" id="PR00344">
    <property type="entry name" value="BCTRLSENSOR"/>
</dbReference>
<dbReference type="InterPro" id="IPR003660">
    <property type="entry name" value="HAMP_dom"/>
</dbReference>
<dbReference type="EMBL" id="CP042306">
    <property type="protein sequence ID" value="QDZ06712.1"/>
    <property type="molecule type" value="Genomic_DNA"/>
</dbReference>
<dbReference type="PROSITE" id="PS50885">
    <property type="entry name" value="HAMP"/>
    <property type="match status" value="1"/>
</dbReference>
<dbReference type="InterPro" id="IPR005467">
    <property type="entry name" value="His_kinase_dom"/>
</dbReference>
<comment type="subcellular location">
    <subcellularLocation>
        <location evidence="2">Membrane</location>
    </subcellularLocation>
</comment>
<feature type="transmembrane region" description="Helical" evidence="12">
    <location>
        <begin position="175"/>
        <end position="196"/>
    </location>
</feature>
<evidence type="ECO:0000256" key="2">
    <source>
        <dbReference type="ARBA" id="ARBA00004370"/>
    </source>
</evidence>
<dbReference type="PANTHER" id="PTHR45436">
    <property type="entry name" value="SENSOR HISTIDINE KINASE YKOH"/>
    <property type="match status" value="1"/>
</dbReference>
<evidence type="ECO:0000256" key="5">
    <source>
        <dbReference type="ARBA" id="ARBA00022679"/>
    </source>
</evidence>
<evidence type="ECO:0000313" key="16">
    <source>
        <dbReference type="Proteomes" id="UP000315673"/>
    </source>
</evidence>
<evidence type="ECO:0000256" key="7">
    <source>
        <dbReference type="ARBA" id="ARBA00022777"/>
    </source>
</evidence>
<keyword evidence="16" id="KW-1185">Reference proteome</keyword>
<sequence>MRLMPQSLRGRLLLVATFATGAALIVAAFAIGHVLERFVIAGIDQRLDASLGLMASTVRGDGSIDEERLTALQPGFAPDSGWNWRIDTPRAHRGSIDADQFTGPLLPPREPERRHRGRDEGETARPTPLDGQLSDRTRFHARRMTVPTSAGPAVLLASAPRDLVERPIRGALTPLLGTLAILGAVLALATLIQLHIGLKPLDRLRRTLAAVRSGQDVRVPDDQPRELLPLTRELNALLDQNAAQLANARGHVANLAHGLKTPLASLALELREGGRDPDGTLAAHVARIDGAIRHHLGRARADSAGGARPRVPLAPAIEGLVAALSRIHADRPVTATVSVAPDLSVGIDPHDLDELLGNLLDNGWRFAATRIAIDAAAQGGIVRIAIADDGPGIPADRRDAAMQPGRRLDEVSDGHGFGLSIARELAELHGGRLILAEAAGGGLIATVELPD</sequence>
<feature type="domain" description="HAMP" evidence="14">
    <location>
        <begin position="195"/>
        <end position="246"/>
    </location>
</feature>
<dbReference type="Proteomes" id="UP000315673">
    <property type="component" value="Chromosome"/>
</dbReference>
<evidence type="ECO:0000256" key="3">
    <source>
        <dbReference type="ARBA" id="ARBA00012438"/>
    </source>
</evidence>
<evidence type="ECO:0000313" key="15">
    <source>
        <dbReference type="EMBL" id="QDZ06712.1"/>
    </source>
</evidence>
<dbReference type="AlphaFoldDB" id="A0A5B8LGF5"/>
<keyword evidence="6 12" id="KW-0812">Transmembrane</keyword>
<protein>
    <recommendedName>
        <fullName evidence="3">histidine kinase</fullName>
        <ecNumber evidence="3">2.7.13.3</ecNumber>
    </recommendedName>
</protein>
<organism evidence="15 16">
    <name type="scientific">Sphingomonas panacisoli</name>
    <dbReference type="NCBI Taxonomy" id="1813879"/>
    <lineage>
        <taxon>Bacteria</taxon>
        <taxon>Pseudomonadati</taxon>
        <taxon>Pseudomonadota</taxon>
        <taxon>Alphaproteobacteria</taxon>
        <taxon>Sphingomonadales</taxon>
        <taxon>Sphingomonadaceae</taxon>
        <taxon>Sphingomonas</taxon>
    </lineage>
</organism>
<dbReference type="Gene3D" id="3.30.565.10">
    <property type="entry name" value="Histidine kinase-like ATPase, C-terminal domain"/>
    <property type="match status" value="1"/>
</dbReference>
<evidence type="ECO:0000256" key="11">
    <source>
        <dbReference type="SAM" id="MobiDB-lite"/>
    </source>
</evidence>
<evidence type="ECO:0000256" key="8">
    <source>
        <dbReference type="ARBA" id="ARBA00022989"/>
    </source>
</evidence>
<feature type="region of interest" description="Disordered" evidence="11">
    <location>
        <begin position="93"/>
        <end position="135"/>
    </location>
</feature>
<dbReference type="Pfam" id="PF02518">
    <property type="entry name" value="HATPase_c"/>
    <property type="match status" value="1"/>
</dbReference>
<dbReference type="InterPro" id="IPR004358">
    <property type="entry name" value="Sig_transdc_His_kin-like_C"/>
</dbReference>
<dbReference type="PANTHER" id="PTHR45436:SF5">
    <property type="entry name" value="SENSOR HISTIDINE KINASE TRCS"/>
    <property type="match status" value="1"/>
</dbReference>
<evidence type="ECO:0000256" key="1">
    <source>
        <dbReference type="ARBA" id="ARBA00000085"/>
    </source>
</evidence>
<name>A0A5B8LGF5_9SPHN</name>
<dbReference type="KEGG" id="spai:FPZ24_03815"/>
<evidence type="ECO:0000256" key="12">
    <source>
        <dbReference type="SAM" id="Phobius"/>
    </source>
</evidence>
<dbReference type="InterPro" id="IPR050428">
    <property type="entry name" value="TCS_sensor_his_kinase"/>
</dbReference>
<dbReference type="InterPro" id="IPR036890">
    <property type="entry name" value="HATPase_C_sf"/>
</dbReference>
<dbReference type="OrthoDB" id="9809567at2"/>
<dbReference type="SUPFAM" id="SSF55874">
    <property type="entry name" value="ATPase domain of HSP90 chaperone/DNA topoisomerase II/histidine kinase"/>
    <property type="match status" value="1"/>
</dbReference>
<comment type="catalytic activity">
    <reaction evidence="1">
        <text>ATP + protein L-histidine = ADP + protein N-phospho-L-histidine.</text>
        <dbReference type="EC" id="2.7.13.3"/>
    </reaction>
</comment>
<gene>
    <name evidence="15" type="ORF">FPZ24_03815</name>
</gene>
<keyword evidence="10 12" id="KW-0472">Membrane</keyword>
<dbReference type="GO" id="GO:0005886">
    <property type="term" value="C:plasma membrane"/>
    <property type="evidence" value="ECO:0007669"/>
    <property type="project" value="TreeGrafter"/>
</dbReference>
<dbReference type="GO" id="GO:0004673">
    <property type="term" value="F:protein histidine kinase activity"/>
    <property type="evidence" value="ECO:0007669"/>
    <property type="project" value="UniProtKB-EC"/>
</dbReference>
<keyword evidence="4" id="KW-0597">Phosphoprotein</keyword>
<keyword evidence="9" id="KW-0902">Two-component regulatory system</keyword>
<reference evidence="15 16" key="1">
    <citation type="submission" date="2019-07" db="EMBL/GenBank/DDBJ databases">
        <title>Full genome sequence of Sphingomonas sp. 4R-6-7(HKS19).</title>
        <authorList>
            <person name="Im W.-T."/>
        </authorList>
    </citation>
    <scope>NUCLEOTIDE SEQUENCE [LARGE SCALE GENOMIC DNA]</scope>
    <source>
        <strain evidence="15 16">HKS19</strain>
    </source>
</reference>
<feature type="compositionally biased region" description="Basic and acidic residues" evidence="11">
    <location>
        <begin position="109"/>
        <end position="123"/>
    </location>
</feature>
<evidence type="ECO:0000259" key="14">
    <source>
        <dbReference type="PROSITE" id="PS50885"/>
    </source>
</evidence>
<keyword evidence="8 12" id="KW-1133">Transmembrane helix</keyword>
<evidence type="ECO:0000256" key="4">
    <source>
        <dbReference type="ARBA" id="ARBA00022553"/>
    </source>
</evidence>
<evidence type="ECO:0000259" key="13">
    <source>
        <dbReference type="PROSITE" id="PS50109"/>
    </source>
</evidence>
<dbReference type="EC" id="2.7.13.3" evidence="3"/>
<evidence type="ECO:0000256" key="9">
    <source>
        <dbReference type="ARBA" id="ARBA00023012"/>
    </source>
</evidence>
<proteinExistence type="predicted"/>
<evidence type="ECO:0000256" key="6">
    <source>
        <dbReference type="ARBA" id="ARBA00022692"/>
    </source>
</evidence>
<dbReference type="Gene3D" id="1.10.287.130">
    <property type="match status" value="1"/>
</dbReference>
<dbReference type="PROSITE" id="PS50109">
    <property type="entry name" value="HIS_KIN"/>
    <property type="match status" value="1"/>
</dbReference>
<dbReference type="SMART" id="SM00387">
    <property type="entry name" value="HATPase_c"/>
    <property type="match status" value="1"/>
</dbReference>
<dbReference type="GO" id="GO:0000160">
    <property type="term" value="P:phosphorelay signal transduction system"/>
    <property type="evidence" value="ECO:0007669"/>
    <property type="project" value="UniProtKB-KW"/>
</dbReference>